<feature type="transmembrane region" description="Helical" evidence="8">
    <location>
        <begin position="75"/>
        <end position="106"/>
    </location>
</feature>
<keyword evidence="6 8" id="KW-1133">Transmembrane helix</keyword>
<dbReference type="PROSITE" id="PS51257">
    <property type="entry name" value="PROKAR_LIPOPROTEIN"/>
    <property type="match status" value="1"/>
</dbReference>
<dbReference type="GO" id="GO:0009103">
    <property type="term" value="P:lipopolysaccharide biosynthetic process"/>
    <property type="evidence" value="ECO:0007669"/>
    <property type="project" value="UniProtKB-ARBA"/>
</dbReference>
<feature type="transmembrane region" description="Helical" evidence="8">
    <location>
        <begin position="329"/>
        <end position="346"/>
    </location>
</feature>
<dbReference type="Pfam" id="PF13231">
    <property type="entry name" value="PMT_2"/>
    <property type="match status" value="1"/>
</dbReference>
<keyword evidence="7 8" id="KW-0472">Membrane</keyword>
<name>A0A2N8HCP8_9BACT</name>
<feature type="transmembrane region" description="Helical" evidence="8">
    <location>
        <begin position="168"/>
        <end position="184"/>
    </location>
</feature>
<evidence type="ECO:0000256" key="3">
    <source>
        <dbReference type="ARBA" id="ARBA00022676"/>
    </source>
</evidence>
<evidence type="ECO:0000256" key="8">
    <source>
        <dbReference type="SAM" id="Phobius"/>
    </source>
</evidence>
<evidence type="ECO:0000313" key="10">
    <source>
        <dbReference type="EMBL" id="PNC17653.1"/>
    </source>
</evidence>
<protein>
    <recommendedName>
        <fullName evidence="9">Glycosyltransferase RgtA/B/C/D-like domain-containing protein</fullName>
    </recommendedName>
</protein>
<evidence type="ECO:0000256" key="1">
    <source>
        <dbReference type="ARBA" id="ARBA00004651"/>
    </source>
</evidence>
<dbReference type="InterPro" id="IPR050297">
    <property type="entry name" value="LipidA_mod_glycosyltrf_83"/>
</dbReference>
<dbReference type="GO" id="GO:0016763">
    <property type="term" value="F:pentosyltransferase activity"/>
    <property type="evidence" value="ECO:0007669"/>
    <property type="project" value="TreeGrafter"/>
</dbReference>
<proteinExistence type="predicted"/>
<dbReference type="OrthoDB" id="5056808at2"/>
<dbReference type="InterPro" id="IPR038731">
    <property type="entry name" value="RgtA/B/C-like"/>
</dbReference>
<sequence>MTGKNDPAATLGWNIPLALLIWSVIVVGACSDTSPLYSFYPSPDPSIFFMFGRGLLHGLLPYVEMADSKGPLLVWIYYAAAWIDGHSFAGIFLIQCVTLFTTLLLACRTARFYLSRRGSLLASMLLCLFLFDSFPFQRGGGVEELCWPGMAAVVYGLVRYFRMRDRRSLLFLFGVAGVFAGAAFMMKFSIAFPVCALTGVLCLWLWWNGRRKEAAAALGMTAAGFLAVVVPCSAWLVSHGVWKEAMNEYLLCSVRYGTVAQETTWWAKLLRPAPVRCLSDVLMWAAIIWVLAIAGWRQLKTQKALLFTALLYIFFKVEMFSVYNYYYNSILSPMMIWVAIFFVAQAERRFSLRMPRMAAATLAIVCLTGAGVAAGLTGAVRKGDFVWNGRELHSPAVRERLASFSGASVLYLGWLDRGFGITWDWKPCGRYWFLQNFPSEEMVREQYDYIEQGIPDIIHTSSRDDESFLRQHGYKPLMPELDGGFWCRVSHAENESSPEE</sequence>
<feature type="transmembrane region" description="Helical" evidence="8">
    <location>
        <begin position="358"/>
        <end position="380"/>
    </location>
</feature>
<reference evidence="10 11" key="1">
    <citation type="journal article" date="2017" name="BMC Genomics">
        <title>Genome sequencing of 39 Akkermansia muciniphila isolates reveals its population structure, genomic and functional diverisity, and global distribution in mammalian gut microbiotas.</title>
        <authorList>
            <person name="Guo X."/>
            <person name="Li S."/>
            <person name="Zhang J."/>
            <person name="Wu F."/>
            <person name="Li X."/>
            <person name="Wu D."/>
            <person name="Zhang M."/>
            <person name="Ou Z."/>
            <person name="Jie Z."/>
            <person name="Yan Q."/>
            <person name="Li P."/>
            <person name="Yi J."/>
            <person name="Peng Y."/>
        </authorList>
    </citation>
    <scope>NUCLEOTIDE SEQUENCE [LARGE SCALE GENOMIC DNA]</scope>
    <source>
        <strain evidence="10 11">GP24</strain>
    </source>
</reference>
<evidence type="ECO:0000259" key="9">
    <source>
        <dbReference type="Pfam" id="PF13231"/>
    </source>
</evidence>
<organism evidence="10 11">
    <name type="scientific">Akkermansia muciniphila</name>
    <dbReference type="NCBI Taxonomy" id="239935"/>
    <lineage>
        <taxon>Bacteria</taxon>
        <taxon>Pseudomonadati</taxon>
        <taxon>Verrucomicrobiota</taxon>
        <taxon>Verrucomicrobiia</taxon>
        <taxon>Verrucomicrobiales</taxon>
        <taxon>Akkermansiaceae</taxon>
        <taxon>Akkermansia</taxon>
    </lineage>
</organism>
<accession>A0A2N8HCP8</accession>
<evidence type="ECO:0000256" key="5">
    <source>
        <dbReference type="ARBA" id="ARBA00022692"/>
    </source>
</evidence>
<keyword evidence="4" id="KW-0808">Transferase</keyword>
<dbReference type="GO" id="GO:0005886">
    <property type="term" value="C:plasma membrane"/>
    <property type="evidence" value="ECO:0007669"/>
    <property type="project" value="UniProtKB-SubCell"/>
</dbReference>
<evidence type="ECO:0000256" key="7">
    <source>
        <dbReference type="ARBA" id="ARBA00023136"/>
    </source>
</evidence>
<dbReference type="PANTHER" id="PTHR33908">
    <property type="entry name" value="MANNOSYLTRANSFERASE YKCB-RELATED"/>
    <property type="match status" value="1"/>
</dbReference>
<comment type="subcellular location">
    <subcellularLocation>
        <location evidence="1">Cell membrane</location>
        <topology evidence="1">Multi-pass membrane protein</topology>
    </subcellularLocation>
</comment>
<keyword evidence="3" id="KW-0328">Glycosyltransferase</keyword>
<feature type="transmembrane region" description="Helical" evidence="8">
    <location>
        <begin position="214"/>
        <end position="237"/>
    </location>
</feature>
<dbReference type="Proteomes" id="UP000236000">
    <property type="component" value="Unassembled WGS sequence"/>
</dbReference>
<feature type="transmembrane region" description="Helical" evidence="8">
    <location>
        <begin position="190"/>
        <end position="207"/>
    </location>
</feature>
<dbReference type="AlphaFoldDB" id="A0A2N8HCP8"/>
<gene>
    <name evidence="10" type="ORF">CXU22_07830</name>
</gene>
<dbReference type="EMBL" id="PJKA01000012">
    <property type="protein sequence ID" value="PNC17653.1"/>
    <property type="molecule type" value="Genomic_DNA"/>
</dbReference>
<comment type="caution">
    <text evidence="10">The sequence shown here is derived from an EMBL/GenBank/DDBJ whole genome shotgun (WGS) entry which is preliminary data.</text>
</comment>
<feature type="domain" description="Glycosyltransferase RgtA/B/C/D-like" evidence="9">
    <location>
        <begin position="69"/>
        <end position="235"/>
    </location>
</feature>
<dbReference type="PANTHER" id="PTHR33908:SF11">
    <property type="entry name" value="MEMBRANE PROTEIN"/>
    <property type="match status" value="1"/>
</dbReference>
<evidence type="ECO:0000256" key="4">
    <source>
        <dbReference type="ARBA" id="ARBA00022679"/>
    </source>
</evidence>
<evidence type="ECO:0000256" key="2">
    <source>
        <dbReference type="ARBA" id="ARBA00022475"/>
    </source>
</evidence>
<evidence type="ECO:0000256" key="6">
    <source>
        <dbReference type="ARBA" id="ARBA00022989"/>
    </source>
</evidence>
<keyword evidence="2" id="KW-1003">Cell membrane</keyword>
<evidence type="ECO:0000313" key="11">
    <source>
        <dbReference type="Proteomes" id="UP000236000"/>
    </source>
</evidence>
<feature type="transmembrane region" description="Helical" evidence="8">
    <location>
        <begin position="273"/>
        <end position="292"/>
    </location>
</feature>
<keyword evidence="5 8" id="KW-0812">Transmembrane</keyword>